<reference evidence="1 2" key="1">
    <citation type="submission" date="2006-02" db="EMBL/GenBank/DDBJ databases">
        <authorList>
            <person name="Amann R."/>
            <person name="Ferriera S."/>
            <person name="Johnson J."/>
            <person name="Kravitz S."/>
            <person name="Halpern A."/>
            <person name="Remington K."/>
            <person name="Beeson K."/>
            <person name="Tran B."/>
            <person name="Rogers Y.-H."/>
            <person name="Friedman R."/>
            <person name="Venter J.C."/>
        </authorList>
    </citation>
    <scope>NUCLEOTIDE SEQUENCE [LARGE SCALE GENOMIC DNA]</scope>
    <source>
        <strain evidence="1 2">DSM 3645</strain>
    </source>
</reference>
<evidence type="ECO:0000313" key="1">
    <source>
        <dbReference type="EMBL" id="EAQ82357.1"/>
    </source>
</evidence>
<dbReference type="EMBL" id="AANZ01000002">
    <property type="protein sequence ID" value="EAQ82357.1"/>
    <property type="molecule type" value="Genomic_DNA"/>
</dbReference>
<dbReference type="RefSeq" id="WP_002650199.1">
    <property type="nucleotide sequence ID" value="NZ_AANZ01000002.1"/>
</dbReference>
<accession>A3ZN28</accession>
<dbReference type="Proteomes" id="UP000004358">
    <property type="component" value="Unassembled WGS sequence"/>
</dbReference>
<dbReference type="InterPro" id="IPR053855">
    <property type="entry name" value="DUF6931"/>
</dbReference>
<dbReference type="STRING" id="314230.DSM3645_01545"/>
<dbReference type="HOGENOM" id="CLU_1207914_0_0_0"/>
<protein>
    <submittedName>
        <fullName evidence="1">Uncharacterized protein</fullName>
    </submittedName>
</protein>
<dbReference type="Pfam" id="PF22011">
    <property type="entry name" value="DUF6931"/>
    <property type="match status" value="1"/>
</dbReference>
<name>A3ZN28_9BACT</name>
<proteinExistence type="predicted"/>
<gene>
    <name evidence="1" type="ORF">DSM3645_01545</name>
</gene>
<dbReference type="AlphaFoldDB" id="A3ZN28"/>
<evidence type="ECO:0000313" key="2">
    <source>
        <dbReference type="Proteomes" id="UP000004358"/>
    </source>
</evidence>
<organism evidence="1 2">
    <name type="scientific">Blastopirellula marina DSM 3645</name>
    <dbReference type="NCBI Taxonomy" id="314230"/>
    <lineage>
        <taxon>Bacteria</taxon>
        <taxon>Pseudomonadati</taxon>
        <taxon>Planctomycetota</taxon>
        <taxon>Planctomycetia</taxon>
        <taxon>Pirellulales</taxon>
        <taxon>Pirellulaceae</taxon>
        <taxon>Blastopirellula</taxon>
    </lineage>
</organism>
<comment type="caution">
    <text evidence="1">The sequence shown here is derived from an EMBL/GenBank/DDBJ whole genome shotgun (WGS) entry which is preliminary data.</text>
</comment>
<sequence length="229" mass="25122">MKTRPFAKHDCCHGSHAQRAAAPLPAAAPLSPLRGDASAVEICQRYKLQLSYDARRLLTPTLAPMIFFDRLLTVELDADARRFLAAALPLRRSLWWAVLTIHDALGDDKSGDSFRLAPVVQWIARPSEPGLLAIRSLDKKVKRGSLWGCLYQAVYSAAGRATPPDRLLAAAPPEMPRRLIGGLVAMAAGHAPTRGYRARVRQYLLLGQTLAQGQAPWTCRNVSPAKETR</sequence>
<dbReference type="OrthoDB" id="5572566at2"/>